<organism evidence="1">
    <name type="scientific">Salmonella enterica I</name>
    <dbReference type="NCBI Taxonomy" id="59201"/>
    <lineage>
        <taxon>Bacteria</taxon>
        <taxon>Pseudomonadati</taxon>
        <taxon>Pseudomonadota</taxon>
        <taxon>Gammaproteobacteria</taxon>
        <taxon>Enterobacterales</taxon>
        <taxon>Enterobacteriaceae</taxon>
        <taxon>Salmonella</taxon>
    </lineage>
</organism>
<dbReference type="Pfam" id="PF06519">
    <property type="entry name" value="TolA"/>
    <property type="match status" value="1"/>
</dbReference>
<reference evidence="1" key="1">
    <citation type="submission" date="2018-07" db="EMBL/GenBank/DDBJ databases">
        <authorList>
            <person name="Ashton P.M."/>
            <person name="Dallman T."/>
            <person name="Nair S."/>
            <person name="De Pinna E."/>
            <person name="Peters T."/>
            <person name="Grant K."/>
        </authorList>
    </citation>
    <scope>NUCLEOTIDE SEQUENCE [LARGE SCALE GENOMIC DNA]</scope>
    <source>
        <strain evidence="1">157339</strain>
    </source>
</reference>
<dbReference type="Gene3D" id="3.30.1150.10">
    <property type="match status" value="1"/>
</dbReference>
<dbReference type="Proteomes" id="UP000885374">
    <property type="component" value="Unassembled WGS sequence"/>
</dbReference>
<evidence type="ECO:0008006" key="2">
    <source>
        <dbReference type="Google" id="ProtNLM"/>
    </source>
</evidence>
<comment type="caution">
    <text evidence="1">The sequence shown here is derived from an EMBL/GenBank/DDBJ whole genome shotgun (WGS) entry which is preliminary data.</text>
</comment>
<proteinExistence type="predicted"/>
<dbReference type="AlphaFoldDB" id="A0A403MPG1"/>
<name>A0A403MPG1_SALET</name>
<evidence type="ECO:0000313" key="1">
    <source>
        <dbReference type="EMBL" id="MLV00160.1"/>
    </source>
</evidence>
<dbReference type="PROSITE" id="PS51257">
    <property type="entry name" value="PROKAR_LIPOPROTEIN"/>
    <property type="match status" value="1"/>
</dbReference>
<gene>
    <name evidence="1" type="ORF">DRU74_26385</name>
</gene>
<dbReference type="GO" id="GO:0016020">
    <property type="term" value="C:membrane"/>
    <property type="evidence" value="ECO:0007669"/>
    <property type="project" value="InterPro"/>
</dbReference>
<protein>
    <recommendedName>
        <fullName evidence="2">Cell envelope biogenesis protein TolA</fullName>
    </recommendedName>
</protein>
<dbReference type="InterPro" id="IPR014161">
    <property type="entry name" value="Tol-Pal_TolA"/>
</dbReference>
<sequence>MRVLMSLPFIMALTGCVQKHEISEPLSITCLPSNKVSVRYYDNPDKNMDETAYRAKINQIISSKIYNPSLYKGQQCTAILNARNKIASVESGDVRICSALLYAIASSSFPSVPAGVHEQDANALMNISVIVKF</sequence>
<dbReference type="GO" id="GO:0043213">
    <property type="term" value="P:bacteriocin transport"/>
    <property type="evidence" value="ECO:0007669"/>
    <property type="project" value="InterPro"/>
</dbReference>
<dbReference type="GO" id="GO:0019534">
    <property type="term" value="F:toxin transmembrane transporter activity"/>
    <property type="evidence" value="ECO:0007669"/>
    <property type="project" value="InterPro"/>
</dbReference>
<accession>A0A403MPG1</accession>
<dbReference type="EMBL" id="RVHM01000078">
    <property type="protein sequence ID" value="MLV00160.1"/>
    <property type="molecule type" value="Genomic_DNA"/>
</dbReference>